<evidence type="ECO:0000313" key="2">
    <source>
        <dbReference type="EMBL" id="KIN01352.1"/>
    </source>
</evidence>
<dbReference type="InterPro" id="IPR001005">
    <property type="entry name" value="SANT/Myb"/>
</dbReference>
<accession>A0A0C3HG68</accession>
<sequence>MNQMNTSAQVAPAKYTPISDTMSRHDYGIHKNKKSSTGGGRAWNEEEEVYLLQTRLQKMPYKHIASYLKKTELACRLHYHQLSHGSNRRKRTSSITSSSPEASAHAELPTNAPSPIYEVPSMQPATPPSYHFSPQSPPHVPLPSASTLLPRSASNSPPRTLSHPVAILPKPSSPRRSGSESAGSSPLRLDCDVAPSSMNLSNIDMERLRRVYDLHRASFWSQIAQEYGSCASPFILEEAWKRGIANNAPPTPCVSPDTSTVSAYHPYVTKSVQQSMAPAPAITPAPEVKHTSATSISSLLGIDANPTSPKERELIKMMEERRESRDVVMAGSHAS</sequence>
<name>A0A0C3HG68_OIDMZ</name>
<dbReference type="HOGENOM" id="CLU_042560_0_0_1"/>
<keyword evidence="3" id="KW-1185">Reference proteome</keyword>
<evidence type="ECO:0008006" key="4">
    <source>
        <dbReference type="Google" id="ProtNLM"/>
    </source>
</evidence>
<feature type="compositionally biased region" description="Polar residues" evidence="1">
    <location>
        <begin position="144"/>
        <end position="159"/>
    </location>
</feature>
<feature type="compositionally biased region" description="Polar residues" evidence="1">
    <location>
        <begin position="174"/>
        <end position="184"/>
    </location>
</feature>
<reference evidence="2 3" key="1">
    <citation type="submission" date="2014-04" db="EMBL/GenBank/DDBJ databases">
        <authorList>
            <consortium name="DOE Joint Genome Institute"/>
            <person name="Kuo A."/>
            <person name="Martino E."/>
            <person name="Perotto S."/>
            <person name="Kohler A."/>
            <person name="Nagy L.G."/>
            <person name="Floudas D."/>
            <person name="Copeland A."/>
            <person name="Barry K.W."/>
            <person name="Cichocki N."/>
            <person name="Veneault-Fourrey C."/>
            <person name="LaButti K."/>
            <person name="Lindquist E.A."/>
            <person name="Lipzen A."/>
            <person name="Lundell T."/>
            <person name="Morin E."/>
            <person name="Murat C."/>
            <person name="Sun H."/>
            <person name="Tunlid A."/>
            <person name="Henrissat B."/>
            <person name="Grigoriev I.V."/>
            <person name="Hibbett D.S."/>
            <person name="Martin F."/>
            <person name="Nordberg H.P."/>
            <person name="Cantor M.N."/>
            <person name="Hua S.X."/>
        </authorList>
    </citation>
    <scope>NUCLEOTIDE SEQUENCE [LARGE SCALE GENOMIC DNA]</scope>
    <source>
        <strain evidence="2 3">Zn</strain>
    </source>
</reference>
<dbReference type="CDD" id="cd00167">
    <property type="entry name" value="SANT"/>
    <property type="match status" value="1"/>
</dbReference>
<dbReference type="AlphaFoldDB" id="A0A0C3HG68"/>
<gene>
    <name evidence="2" type="ORF">OIDMADRAFT_123417</name>
</gene>
<evidence type="ECO:0000313" key="3">
    <source>
        <dbReference type="Proteomes" id="UP000054321"/>
    </source>
</evidence>
<dbReference type="OrthoDB" id="5399305at2759"/>
<organism evidence="2 3">
    <name type="scientific">Oidiodendron maius (strain Zn)</name>
    <dbReference type="NCBI Taxonomy" id="913774"/>
    <lineage>
        <taxon>Eukaryota</taxon>
        <taxon>Fungi</taxon>
        <taxon>Dikarya</taxon>
        <taxon>Ascomycota</taxon>
        <taxon>Pezizomycotina</taxon>
        <taxon>Leotiomycetes</taxon>
        <taxon>Leotiomycetes incertae sedis</taxon>
        <taxon>Myxotrichaceae</taxon>
        <taxon>Oidiodendron</taxon>
    </lineage>
</organism>
<dbReference type="STRING" id="913774.A0A0C3HG68"/>
<evidence type="ECO:0000256" key="1">
    <source>
        <dbReference type="SAM" id="MobiDB-lite"/>
    </source>
</evidence>
<protein>
    <recommendedName>
        <fullName evidence="4">Myb-like domain-containing protein</fullName>
    </recommendedName>
</protein>
<dbReference type="InParanoid" id="A0A0C3HG68"/>
<proteinExistence type="predicted"/>
<dbReference type="EMBL" id="KN832876">
    <property type="protein sequence ID" value="KIN01352.1"/>
    <property type="molecule type" value="Genomic_DNA"/>
</dbReference>
<dbReference type="Proteomes" id="UP000054321">
    <property type="component" value="Unassembled WGS sequence"/>
</dbReference>
<reference evidence="3" key="2">
    <citation type="submission" date="2015-01" db="EMBL/GenBank/DDBJ databases">
        <title>Evolutionary Origins and Diversification of the Mycorrhizal Mutualists.</title>
        <authorList>
            <consortium name="DOE Joint Genome Institute"/>
            <consortium name="Mycorrhizal Genomics Consortium"/>
            <person name="Kohler A."/>
            <person name="Kuo A."/>
            <person name="Nagy L.G."/>
            <person name="Floudas D."/>
            <person name="Copeland A."/>
            <person name="Barry K.W."/>
            <person name="Cichocki N."/>
            <person name="Veneault-Fourrey C."/>
            <person name="LaButti K."/>
            <person name="Lindquist E.A."/>
            <person name="Lipzen A."/>
            <person name="Lundell T."/>
            <person name="Morin E."/>
            <person name="Murat C."/>
            <person name="Riley R."/>
            <person name="Ohm R."/>
            <person name="Sun H."/>
            <person name="Tunlid A."/>
            <person name="Henrissat B."/>
            <person name="Grigoriev I.V."/>
            <person name="Hibbett D.S."/>
            <person name="Martin F."/>
        </authorList>
    </citation>
    <scope>NUCLEOTIDE SEQUENCE [LARGE SCALE GENOMIC DNA]</scope>
    <source>
        <strain evidence="3">Zn</strain>
    </source>
</reference>
<feature type="region of interest" description="Disordered" evidence="1">
    <location>
        <begin position="82"/>
        <end position="191"/>
    </location>
</feature>
<feature type="compositionally biased region" description="Basic residues" evidence="1">
    <location>
        <begin position="82"/>
        <end position="92"/>
    </location>
</feature>